<evidence type="ECO:0000313" key="1">
    <source>
        <dbReference type="EMBL" id="SCU95177.1"/>
    </source>
</evidence>
<organism evidence="1">
    <name type="scientific">Cupriavidus necator</name>
    <name type="common">Alcaligenes eutrophus</name>
    <name type="synonym">Ralstonia eutropha</name>
    <dbReference type="NCBI Taxonomy" id="106590"/>
    <lineage>
        <taxon>Bacteria</taxon>
        <taxon>Pseudomonadati</taxon>
        <taxon>Pseudomonadota</taxon>
        <taxon>Betaproteobacteria</taxon>
        <taxon>Burkholderiales</taxon>
        <taxon>Burkholderiaceae</taxon>
        <taxon>Cupriavidus</taxon>
    </lineage>
</organism>
<sequence length="33" mass="3855">MTPKVHTIIGTKNFRKNHIRLVRQDLQRAATPL</sequence>
<dbReference type="AlphaFoldDB" id="A0A1K0IPW6"/>
<accession>A0A1K0IPW6</accession>
<dbReference type="EMBL" id="FMSH01000482">
    <property type="protein sequence ID" value="SCU95177.1"/>
    <property type="molecule type" value="Genomic_DNA"/>
</dbReference>
<reference evidence="1" key="1">
    <citation type="submission" date="2016-09" db="EMBL/GenBank/DDBJ databases">
        <authorList>
            <person name="Capua I."/>
            <person name="De Benedictis P."/>
            <person name="Joannis T."/>
            <person name="Lombin L.H."/>
            <person name="Cattoli G."/>
        </authorList>
    </citation>
    <scope>NUCLEOTIDE SEQUENCE</scope>
    <source>
        <strain evidence="1">B9</strain>
    </source>
</reference>
<name>A0A1K0IPW6_CUPNE</name>
<protein>
    <submittedName>
        <fullName evidence="1">Uncharacterized protein</fullName>
    </submittedName>
</protein>
<gene>
    <name evidence="1" type="ORF">CNECB9_5320003</name>
</gene>
<proteinExistence type="predicted"/>